<dbReference type="EMBL" id="JBEZUR010000001">
    <property type="protein sequence ID" value="MEU3552791.1"/>
    <property type="molecule type" value="Genomic_DNA"/>
</dbReference>
<proteinExistence type="predicted"/>
<protein>
    <submittedName>
        <fullName evidence="2">AIPR family protein</fullName>
    </submittedName>
</protein>
<reference evidence="2 3" key="1">
    <citation type="submission" date="2024-06" db="EMBL/GenBank/DDBJ databases">
        <title>The Natural Products Discovery Center: Release of the First 8490 Sequenced Strains for Exploring Actinobacteria Biosynthetic Diversity.</title>
        <authorList>
            <person name="Kalkreuter E."/>
            <person name="Kautsar S.A."/>
            <person name="Yang D."/>
            <person name="Bader C.D."/>
            <person name="Teijaro C.N."/>
            <person name="Fluegel L."/>
            <person name="Davis C.M."/>
            <person name="Simpson J.R."/>
            <person name="Lauterbach L."/>
            <person name="Steele A.D."/>
            <person name="Gui C."/>
            <person name="Meng S."/>
            <person name="Li G."/>
            <person name="Viehrig K."/>
            <person name="Ye F."/>
            <person name="Su P."/>
            <person name="Kiefer A.F."/>
            <person name="Nichols A."/>
            <person name="Cepeda A.J."/>
            <person name="Yan W."/>
            <person name="Fan B."/>
            <person name="Jiang Y."/>
            <person name="Adhikari A."/>
            <person name="Zheng C.-J."/>
            <person name="Schuster L."/>
            <person name="Cowan T.M."/>
            <person name="Smanski M.J."/>
            <person name="Chevrette M.G."/>
            <person name="De Carvalho L.P.S."/>
            <person name="Shen B."/>
        </authorList>
    </citation>
    <scope>NUCLEOTIDE SEQUENCE [LARGE SCALE GENOMIC DNA]</scope>
    <source>
        <strain evidence="2 3">NPDC038104</strain>
    </source>
</reference>
<feature type="domain" description="Abortive phage infection protein C-terminal" evidence="1">
    <location>
        <begin position="235"/>
        <end position="450"/>
    </location>
</feature>
<gene>
    <name evidence="2" type="ORF">AB0E65_00915</name>
</gene>
<comment type="caution">
    <text evidence="2">The sequence shown here is derived from an EMBL/GenBank/DDBJ whole genome shotgun (WGS) entry which is preliminary data.</text>
</comment>
<dbReference type="Pfam" id="PF10592">
    <property type="entry name" value="AIPR"/>
    <property type="match status" value="1"/>
</dbReference>
<evidence type="ECO:0000313" key="2">
    <source>
        <dbReference type="EMBL" id="MEU3552791.1"/>
    </source>
</evidence>
<evidence type="ECO:0000259" key="1">
    <source>
        <dbReference type="Pfam" id="PF10592"/>
    </source>
</evidence>
<dbReference type="Proteomes" id="UP001550850">
    <property type="component" value="Unassembled WGS sequence"/>
</dbReference>
<evidence type="ECO:0000313" key="3">
    <source>
        <dbReference type="Proteomes" id="UP001550850"/>
    </source>
</evidence>
<keyword evidence="3" id="KW-1185">Reference proteome</keyword>
<accession>A0ABV2YAN5</accession>
<name>A0ABV2YAN5_9ACTN</name>
<organism evidence="2 3">
    <name type="scientific">Streptomyces fragilis</name>
    <dbReference type="NCBI Taxonomy" id="67301"/>
    <lineage>
        <taxon>Bacteria</taxon>
        <taxon>Bacillati</taxon>
        <taxon>Actinomycetota</taxon>
        <taxon>Actinomycetes</taxon>
        <taxon>Kitasatosporales</taxon>
        <taxon>Streptomycetaceae</taxon>
        <taxon>Streptomyces</taxon>
    </lineage>
</organism>
<dbReference type="InterPro" id="IPR018891">
    <property type="entry name" value="AIPR_C"/>
</dbReference>
<dbReference type="RefSeq" id="WP_159105620.1">
    <property type="nucleotide sequence ID" value="NZ_BEVZ01000003.1"/>
</dbReference>
<sequence>MADALEAALAQRDDLNQYGSAKRMLFALQLSLDLEDIHSIAATALTDGPDDKSCDLVYIDRDSHSMILAQGYEAGNVNQAQAPLTKATSLHQAVNWLFGSHAESDVPQRLRSAWRELNEALTDGVIENIEIWFVHNLPENHQIADELRAVANAAYRIIAARYSVEDVSVTGTEVGRETLSDRYEGSRTPILVGDEFTIPVSGAFTESGENWSALCASIPATWLRDQFSVHKERLFSANIRGYLGSTRSQSNINNGIQATARDQPGRFWAYNNGITALVHSFESPAGDAVKITGIAIVNGAQTTGAIGSTESERMGDVRLLARFIKCDDAATVQDIIRYNNRQNPTQASDFRSNDRVQSRLVKDFASLGVVGYNGGRRGGAEDVIRRPGENQLAASVAAQALAAFHGRPDVSYHEKGQIWEQDDIYSSVFPERVSARHILFVYSLLRALEQNKTSLNSKSSGPQTQRDRDLAKWFGMRGSTFLAVAAIGASIESVLDVPVSDRYNLEFKKKLTIPKAIEAWRPVITSLLSLAPDQLSAPLLSAGGLRNRTAVDAAIGTYRAVVSATSQVNKPIYAEFAEMVKS</sequence>